<proteinExistence type="predicted"/>
<evidence type="ECO:0000313" key="4">
    <source>
        <dbReference type="EMBL" id="CAE4599505.1"/>
    </source>
</evidence>
<feature type="region of interest" description="Disordered" evidence="1">
    <location>
        <begin position="107"/>
        <end position="126"/>
    </location>
</feature>
<feature type="region of interest" description="Disordered" evidence="1">
    <location>
        <begin position="1198"/>
        <end position="1222"/>
    </location>
</feature>
<name>A0A6V2DJS2_9STRA</name>
<feature type="compositionally biased region" description="Polar residues" evidence="1">
    <location>
        <begin position="1207"/>
        <end position="1217"/>
    </location>
</feature>
<dbReference type="EMBL" id="HBNS01013483">
    <property type="protein sequence ID" value="CAE4599500.1"/>
    <property type="molecule type" value="Transcribed_RNA"/>
</dbReference>
<evidence type="ECO:0000256" key="1">
    <source>
        <dbReference type="SAM" id="MobiDB-lite"/>
    </source>
</evidence>
<evidence type="ECO:0000313" key="3">
    <source>
        <dbReference type="EMBL" id="CAE4599503.1"/>
    </source>
</evidence>
<dbReference type="AlphaFoldDB" id="A0A6V2DJS2"/>
<reference evidence="4" key="1">
    <citation type="submission" date="2021-01" db="EMBL/GenBank/DDBJ databases">
        <authorList>
            <person name="Corre E."/>
            <person name="Pelletier E."/>
            <person name="Niang G."/>
            <person name="Scheremetjew M."/>
            <person name="Finn R."/>
            <person name="Kale V."/>
            <person name="Holt S."/>
            <person name="Cochrane G."/>
            <person name="Meng A."/>
            <person name="Brown T."/>
            <person name="Cohen L."/>
        </authorList>
    </citation>
    <scope>NUCLEOTIDE SEQUENCE</scope>
    <source>
        <strain evidence="4">GSO104</strain>
    </source>
</reference>
<feature type="region of interest" description="Disordered" evidence="1">
    <location>
        <begin position="923"/>
        <end position="944"/>
    </location>
</feature>
<gene>
    <name evidence="2" type="ORF">DBRI00130_LOCUS10866</name>
    <name evidence="3" type="ORF">DBRI00130_LOCUS10867</name>
    <name evidence="4" type="ORF">DBRI00130_LOCUS10868</name>
</gene>
<dbReference type="EMBL" id="HBNS01013484">
    <property type="protein sequence ID" value="CAE4599503.1"/>
    <property type="molecule type" value="Transcribed_RNA"/>
</dbReference>
<sequence length="1240" mass="137166">MSRMSSNMTYVTKWTCDICKVAEFDTFAEALKHEENCKITRPSVESTMLPVLSKNIGRSATQETENSTTQDTKMKTMWTCDFCDTARFNTFEEALKHEKKCKASKSTAAMNKVQPDSAKEKPKTSATEGAKLVTKWTCDVCGVATFDSFDEACKHEKQCTGGKKVAAKETCVPANDRKKGPSAQAAPMIIAQSATLPNSAPKPVANTASPPTMTFQYPPQHKQLSPPGQPIAATPYLSPAFPKQLSPSPTKTRMVSTANTTPILILEPLIRDSGDSKLFYSLSTYHVVILKLLDLFEIRRPIKTVTASNASHYHRIVGFRCNRCKCVYPGPWSISRFTFQMPRLVFSHLSSSCSKFDAALIDGLKKAAHTQFNGKVSLYDFGVAFFTENGLKDSKISTDSINGGLELTILDENKSWVFQKSTRRGEWMSSNHIVPKNPIVPIVPKQVCAKDTTAHRIAPKIPAQSQKIPTPKKTSNIGLSQTGGIPLISKEYNPKEPVVSAFLHLAMSQMELRPTFLEPNGVYYSLALHCKHCSSLCRPSSYEHWFKSVYSLTYSHLIKSCGSIPYKIRKKLTEYKIDKSKTTGGIGLRVFCEYLNGVHGLIDTAVAGGKGYSPGLGILQQRMTGSFSHQKVPKAKKHPLPKMSPLNAFDTKKPKIDHNNFMKPIATLSLPVLKRHIDEEGNHCYLPPDEGVPLISSQSSVMSAKLSRYIWLILDQLEFFDGEQLKSPPESISHKFVGIRCRNCSNDPKFRFFTKLTKLDSMSDDINMIARTHSTICPCTPRRTLQELTTTALKKNKNAVSLKEYCKHLSNIYGMKEFRGNSLSENAGTVLGVVWDHCQLLPTGYSGQPSDPSLTRKKVPVTVSTVPVHNLMIGHPKKTFAEPKEIIANASSQIIVSDYSYIFISQLEFAPVKRKMLLPYKTARQRSRQQGPMDGSSDLKSSSDTTNDISIAVRCKYCFTAKSSSTVQYCVNNVSNQFYTHFRKCAHFPPALLSKLEECKVYQAMQKSPMLMTLAEYIRKIMCEIYEMEDLEWNGVSGGVGFKNMEKTKTNYGVKIDNLQKNATGNANEEFENVGGFTLPLLLDGLVQPCTTGLLDGIAKTSSKTAKDGPTKLPSSTKMILAKETGNAETNETLKTVVKHLDAVVPMDATSSKDGPIYDTKMNNCKNANEVTMHNVGVGNGLVKATQSNIQGGHVVTNNGDNNNANPSILGNANSKTGSKESPKYSYDTLMKMMEEDIIV</sequence>
<dbReference type="EMBL" id="HBNS01013485">
    <property type="protein sequence ID" value="CAE4599505.1"/>
    <property type="molecule type" value="Transcribed_RNA"/>
</dbReference>
<protein>
    <submittedName>
        <fullName evidence="4">Uncharacterized protein</fullName>
    </submittedName>
</protein>
<evidence type="ECO:0000313" key="2">
    <source>
        <dbReference type="EMBL" id="CAE4599500.1"/>
    </source>
</evidence>
<organism evidence="4">
    <name type="scientific">Ditylum brightwellii</name>
    <dbReference type="NCBI Taxonomy" id="49249"/>
    <lineage>
        <taxon>Eukaryota</taxon>
        <taxon>Sar</taxon>
        <taxon>Stramenopiles</taxon>
        <taxon>Ochrophyta</taxon>
        <taxon>Bacillariophyta</taxon>
        <taxon>Mediophyceae</taxon>
        <taxon>Lithodesmiophycidae</taxon>
        <taxon>Lithodesmiales</taxon>
        <taxon>Lithodesmiaceae</taxon>
        <taxon>Ditylum</taxon>
    </lineage>
</organism>
<accession>A0A6V2DJS2</accession>